<evidence type="ECO:0000313" key="5">
    <source>
        <dbReference type="Proteomes" id="UP000005801"/>
    </source>
</evidence>
<keyword evidence="5" id="KW-1185">Reference proteome</keyword>
<organism evidence="4 5">
    <name type="scientific">Plesiocystis pacifica SIR-1</name>
    <dbReference type="NCBI Taxonomy" id="391625"/>
    <lineage>
        <taxon>Bacteria</taxon>
        <taxon>Pseudomonadati</taxon>
        <taxon>Myxococcota</taxon>
        <taxon>Polyangia</taxon>
        <taxon>Nannocystales</taxon>
        <taxon>Nannocystaceae</taxon>
        <taxon>Plesiocystis</taxon>
    </lineage>
</organism>
<dbReference type="GO" id="GO:0032259">
    <property type="term" value="P:methylation"/>
    <property type="evidence" value="ECO:0007669"/>
    <property type="project" value="UniProtKB-KW"/>
</dbReference>
<dbReference type="InterPro" id="IPR050362">
    <property type="entry name" value="Cation-dep_OMT"/>
</dbReference>
<dbReference type="GO" id="GO:0008757">
    <property type="term" value="F:S-adenosylmethionine-dependent methyltransferase activity"/>
    <property type="evidence" value="ECO:0007669"/>
    <property type="project" value="TreeGrafter"/>
</dbReference>
<evidence type="ECO:0000256" key="3">
    <source>
        <dbReference type="ARBA" id="ARBA00022691"/>
    </source>
</evidence>
<dbReference type="GO" id="GO:0008171">
    <property type="term" value="F:O-methyltransferase activity"/>
    <property type="evidence" value="ECO:0007669"/>
    <property type="project" value="InterPro"/>
</dbReference>
<dbReference type="Proteomes" id="UP000005801">
    <property type="component" value="Unassembled WGS sequence"/>
</dbReference>
<accession>A6G2L8</accession>
<dbReference type="OrthoDB" id="9811000at2"/>
<dbReference type="PROSITE" id="PS51682">
    <property type="entry name" value="SAM_OMT_I"/>
    <property type="match status" value="1"/>
</dbReference>
<evidence type="ECO:0000256" key="2">
    <source>
        <dbReference type="ARBA" id="ARBA00022679"/>
    </source>
</evidence>
<protein>
    <submittedName>
        <fullName evidence="4">O-methyltransferase family protein</fullName>
    </submittedName>
</protein>
<dbReference type="Pfam" id="PF01596">
    <property type="entry name" value="Methyltransf_3"/>
    <property type="match status" value="1"/>
</dbReference>
<dbReference type="Gene3D" id="3.40.50.150">
    <property type="entry name" value="Vaccinia Virus protein VP39"/>
    <property type="match status" value="1"/>
</dbReference>
<dbReference type="RefSeq" id="WP_006970967.1">
    <property type="nucleotide sequence ID" value="NZ_ABCS01000015.1"/>
</dbReference>
<dbReference type="InterPro" id="IPR029063">
    <property type="entry name" value="SAM-dependent_MTases_sf"/>
</dbReference>
<evidence type="ECO:0000256" key="1">
    <source>
        <dbReference type="ARBA" id="ARBA00022603"/>
    </source>
</evidence>
<proteinExistence type="predicted"/>
<dbReference type="STRING" id="391625.PPSIR1_22976"/>
<gene>
    <name evidence="4" type="ORF">PPSIR1_22976</name>
</gene>
<sequence length="215" mass="23847">MALTIVPEALNDYIHEHTTPQSELFDRLRDETHASLECPQMQVGRIEGAFLKLMVQVSGARRVLEVGTYSGYSSLAMASGLPEGGELITCDVDPEATAVARRYWSESPWGDKIELRLGDATQTIAAMAEAGERFDLAFIDADKGNYIRYWELIVPMLPAGGIVLADNTLWSGRVVDPQEPSDHALADFNRHVLADERVENVLLSIRDGVMFARKR</sequence>
<reference evidence="4 5" key="1">
    <citation type="submission" date="2007-06" db="EMBL/GenBank/DDBJ databases">
        <authorList>
            <person name="Shimkets L."/>
            <person name="Ferriera S."/>
            <person name="Johnson J."/>
            <person name="Kravitz S."/>
            <person name="Beeson K."/>
            <person name="Sutton G."/>
            <person name="Rogers Y.-H."/>
            <person name="Friedman R."/>
            <person name="Frazier M."/>
            <person name="Venter J.C."/>
        </authorList>
    </citation>
    <scope>NUCLEOTIDE SEQUENCE [LARGE SCALE GENOMIC DNA]</scope>
    <source>
        <strain evidence="4 5">SIR-1</strain>
    </source>
</reference>
<evidence type="ECO:0000313" key="4">
    <source>
        <dbReference type="EMBL" id="EDM79955.1"/>
    </source>
</evidence>
<dbReference type="PANTHER" id="PTHR10509">
    <property type="entry name" value="O-METHYLTRANSFERASE-RELATED"/>
    <property type="match status" value="1"/>
</dbReference>
<dbReference type="AlphaFoldDB" id="A6G2L8"/>
<dbReference type="CDD" id="cd02440">
    <property type="entry name" value="AdoMet_MTases"/>
    <property type="match status" value="1"/>
</dbReference>
<keyword evidence="2 4" id="KW-0808">Transferase</keyword>
<comment type="caution">
    <text evidence="4">The sequence shown here is derived from an EMBL/GenBank/DDBJ whole genome shotgun (WGS) entry which is preliminary data.</text>
</comment>
<dbReference type="SUPFAM" id="SSF53335">
    <property type="entry name" value="S-adenosyl-L-methionine-dependent methyltransferases"/>
    <property type="match status" value="1"/>
</dbReference>
<dbReference type="InterPro" id="IPR002935">
    <property type="entry name" value="SAM_O-MeTrfase"/>
</dbReference>
<dbReference type="eggNOG" id="COG4122">
    <property type="taxonomic scope" value="Bacteria"/>
</dbReference>
<keyword evidence="3" id="KW-0949">S-adenosyl-L-methionine</keyword>
<name>A6G2L8_9BACT</name>
<keyword evidence="1 4" id="KW-0489">Methyltransferase</keyword>
<dbReference type="EMBL" id="ABCS01000015">
    <property type="protein sequence ID" value="EDM79955.1"/>
    <property type="molecule type" value="Genomic_DNA"/>
</dbReference>
<dbReference type="PANTHER" id="PTHR10509:SF14">
    <property type="entry name" value="CAFFEOYL-COA O-METHYLTRANSFERASE 3-RELATED"/>
    <property type="match status" value="1"/>
</dbReference>